<dbReference type="SUPFAM" id="SSF82784">
    <property type="entry name" value="OsmC-like"/>
    <property type="match status" value="1"/>
</dbReference>
<evidence type="ECO:0000313" key="2">
    <source>
        <dbReference type="Proteomes" id="UP000199226"/>
    </source>
</evidence>
<gene>
    <name evidence="1" type="ORF">SAMN05421813_12038</name>
</gene>
<keyword evidence="2" id="KW-1185">Reference proteome</keyword>
<dbReference type="STRING" id="990371.SAMN05421813_12038"/>
<reference evidence="2" key="1">
    <citation type="submission" date="2016-10" db="EMBL/GenBank/DDBJ databases">
        <authorList>
            <person name="Varghese N."/>
            <person name="Submissions S."/>
        </authorList>
    </citation>
    <scope>NUCLEOTIDE SEQUENCE [LARGE SCALE GENOMIC DNA]</scope>
    <source>
        <strain evidence="2">DSM 24536</strain>
    </source>
</reference>
<evidence type="ECO:0000313" key="1">
    <source>
        <dbReference type="EMBL" id="SDM70400.1"/>
    </source>
</evidence>
<dbReference type="OrthoDB" id="9804010at2"/>
<dbReference type="InterPro" id="IPR015946">
    <property type="entry name" value="KH_dom-like_a/b"/>
</dbReference>
<protein>
    <submittedName>
        <fullName evidence="1">Putative redox protein</fullName>
    </submittedName>
</protein>
<accession>A0A1G9VE76</accession>
<dbReference type="AlphaFoldDB" id="A0A1G9VE76"/>
<proteinExistence type="predicted"/>
<dbReference type="PANTHER" id="PTHR34352:SF1">
    <property type="entry name" value="PROTEIN YHFA"/>
    <property type="match status" value="1"/>
</dbReference>
<dbReference type="RefSeq" id="WP_090705619.1">
    <property type="nucleotide sequence ID" value="NZ_FNHH01000020.1"/>
</dbReference>
<dbReference type="EMBL" id="FNHH01000020">
    <property type="protein sequence ID" value="SDM70400.1"/>
    <property type="molecule type" value="Genomic_DNA"/>
</dbReference>
<organism evidence="1 2">
    <name type="scientific">Daejeonella rubra</name>
    <dbReference type="NCBI Taxonomy" id="990371"/>
    <lineage>
        <taxon>Bacteria</taxon>
        <taxon>Pseudomonadati</taxon>
        <taxon>Bacteroidota</taxon>
        <taxon>Sphingobacteriia</taxon>
        <taxon>Sphingobacteriales</taxon>
        <taxon>Sphingobacteriaceae</taxon>
        <taxon>Daejeonella</taxon>
    </lineage>
</organism>
<dbReference type="Pfam" id="PF02566">
    <property type="entry name" value="OsmC"/>
    <property type="match status" value="1"/>
</dbReference>
<dbReference type="InterPro" id="IPR003718">
    <property type="entry name" value="OsmC/Ohr_fam"/>
</dbReference>
<dbReference type="PANTHER" id="PTHR34352">
    <property type="entry name" value="PROTEIN YHFA"/>
    <property type="match status" value="1"/>
</dbReference>
<dbReference type="Gene3D" id="3.30.300.20">
    <property type="match status" value="1"/>
</dbReference>
<name>A0A1G9VE76_9SPHI</name>
<dbReference type="InterPro" id="IPR036102">
    <property type="entry name" value="OsmC/Ohrsf"/>
</dbReference>
<dbReference type="Proteomes" id="UP000199226">
    <property type="component" value="Unassembled WGS sequence"/>
</dbReference>
<sequence>MKVELKRVNDAVHFEASAPSSTVKVHIDGSPEIGGQGLGVRPMEMVLMALASCSSLDLVSILKKQKQDLKDFSVSVEGERREQTPPVFTKIHMHFNLTGEIDPAKAERAAELAVKKYCSVHDMLSAGGVEINYSIEIVK</sequence>